<evidence type="ECO:0000256" key="1">
    <source>
        <dbReference type="ARBA" id="ARBA00029464"/>
    </source>
</evidence>
<dbReference type="PANTHER" id="PTHR47751:SF2">
    <property type="entry name" value="DLTD N-TERMINAL DOMAIN PROTEIN (AFU_ORTHOLOGUE AFUA_8G00380)-RELATED"/>
    <property type="match status" value="1"/>
</dbReference>
<dbReference type="InterPro" id="IPR029058">
    <property type="entry name" value="AB_hydrolase_fold"/>
</dbReference>
<proteinExistence type="inferred from homology"/>
<accession>A0A6A5YVX1</accession>
<dbReference type="Gene3D" id="3.40.50.1820">
    <property type="entry name" value="alpha/beta hydrolase"/>
    <property type="match status" value="1"/>
</dbReference>
<dbReference type="InterPro" id="IPR051411">
    <property type="entry name" value="Polyketide_trans_af380"/>
</dbReference>
<keyword evidence="3" id="KW-0378">Hydrolase</keyword>
<reference evidence="3" key="1">
    <citation type="journal article" date="2020" name="Stud. Mycol.">
        <title>101 Dothideomycetes genomes: a test case for predicting lifestyles and emergence of pathogens.</title>
        <authorList>
            <person name="Haridas S."/>
            <person name="Albert R."/>
            <person name="Binder M."/>
            <person name="Bloem J."/>
            <person name="Labutti K."/>
            <person name="Salamov A."/>
            <person name="Andreopoulos B."/>
            <person name="Baker S."/>
            <person name="Barry K."/>
            <person name="Bills G."/>
            <person name="Bluhm B."/>
            <person name="Cannon C."/>
            <person name="Castanera R."/>
            <person name="Culley D."/>
            <person name="Daum C."/>
            <person name="Ezra D."/>
            <person name="Gonzalez J."/>
            <person name="Henrissat B."/>
            <person name="Kuo A."/>
            <person name="Liang C."/>
            <person name="Lipzen A."/>
            <person name="Lutzoni F."/>
            <person name="Magnuson J."/>
            <person name="Mondo S."/>
            <person name="Nolan M."/>
            <person name="Ohm R."/>
            <person name="Pangilinan J."/>
            <person name="Park H.-J."/>
            <person name="Ramirez L."/>
            <person name="Alfaro M."/>
            <person name="Sun H."/>
            <person name="Tritt A."/>
            <person name="Yoshinaga Y."/>
            <person name="Zwiers L.-H."/>
            <person name="Turgeon B."/>
            <person name="Goodwin S."/>
            <person name="Spatafora J."/>
            <person name="Crous P."/>
            <person name="Grigoriev I."/>
        </authorList>
    </citation>
    <scope>NUCLEOTIDE SEQUENCE</scope>
    <source>
        <strain evidence="3">CBS 627.86</strain>
    </source>
</reference>
<dbReference type="SUPFAM" id="SSF53474">
    <property type="entry name" value="alpha/beta-Hydrolases"/>
    <property type="match status" value="1"/>
</dbReference>
<organism evidence="3 4">
    <name type="scientific">Lophiotrema nucula</name>
    <dbReference type="NCBI Taxonomy" id="690887"/>
    <lineage>
        <taxon>Eukaryota</taxon>
        <taxon>Fungi</taxon>
        <taxon>Dikarya</taxon>
        <taxon>Ascomycota</taxon>
        <taxon>Pezizomycotina</taxon>
        <taxon>Dothideomycetes</taxon>
        <taxon>Pleosporomycetidae</taxon>
        <taxon>Pleosporales</taxon>
        <taxon>Lophiotremataceae</taxon>
        <taxon>Lophiotrema</taxon>
    </lineage>
</organism>
<gene>
    <name evidence="3" type="ORF">BDV96DRAFT_583729</name>
</gene>
<feature type="domain" description="AB hydrolase-1" evidence="2">
    <location>
        <begin position="47"/>
        <end position="293"/>
    </location>
</feature>
<evidence type="ECO:0000313" key="4">
    <source>
        <dbReference type="Proteomes" id="UP000799770"/>
    </source>
</evidence>
<dbReference type="EMBL" id="ML977338">
    <property type="protein sequence ID" value="KAF2110248.1"/>
    <property type="molecule type" value="Genomic_DNA"/>
</dbReference>
<dbReference type="Pfam" id="PF00561">
    <property type="entry name" value="Abhydrolase_1"/>
    <property type="match status" value="1"/>
</dbReference>
<evidence type="ECO:0000259" key="2">
    <source>
        <dbReference type="Pfam" id="PF00561"/>
    </source>
</evidence>
<dbReference type="GO" id="GO:0016787">
    <property type="term" value="F:hydrolase activity"/>
    <property type="evidence" value="ECO:0007669"/>
    <property type="project" value="UniProtKB-KW"/>
</dbReference>
<comment type="similarity">
    <text evidence="1">Belongs to the polyketide transferase af380 family.</text>
</comment>
<dbReference type="Proteomes" id="UP000799770">
    <property type="component" value="Unassembled WGS sequence"/>
</dbReference>
<protein>
    <submittedName>
        <fullName evidence="3">Alpha/Beta hydrolase protein</fullName>
    </submittedName>
</protein>
<keyword evidence="4" id="KW-1185">Reference proteome</keyword>
<dbReference type="Gene3D" id="1.10.10.800">
    <property type="match status" value="1"/>
</dbReference>
<dbReference type="PANTHER" id="PTHR47751">
    <property type="entry name" value="SUPERFAMILY HYDROLASE, PUTATIVE (AFU_ORTHOLOGUE AFUA_2G16580)-RELATED"/>
    <property type="match status" value="1"/>
</dbReference>
<dbReference type="OrthoDB" id="2498029at2759"/>
<dbReference type="AlphaFoldDB" id="A0A6A5YVX1"/>
<sequence length="318" mass="35728">MRYLEHRHRDWRAYTSGDAMSYEEVEFRAIDGTTLKGRLFEANQPGPAVVMCTGFNSVMDMLFLPETAGDLQASNITALLFDPRNTGASSGAPRNEIDPMKQIEDMSDALTFLSCQRTADSTRLGFWGFSLGGTVALCAASLDKRAKFVVAVNPLTDLEFEHGKQEKVLATAIKDRESQSRGNSPFALQMVNEHGENPVGFGHGADKEKYSKIVQAGQPLGKNHVNEVTLQSYYKMVMWQPFSLWRWIGPTKVLWITGAMDRMSYFEAQKEYFEGLQTEKQHHVEEGAGHEDILADRRRTKAVERMVGFIVMSTQRGD</sequence>
<name>A0A6A5YVX1_9PLEO</name>
<dbReference type="InterPro" id="IPR000073">
    <property type="entry name" value="AB_hydrolase_1"/>
</dbReference>
<evidence type="ECO:0000313" key="3">
    <source>
        <dbReference type="EMBL" id="KAF2110248.1"/>
    </source>
</evidence>